<protein>
    <submittedName>
        <fullName evidence="9">Putative plastidic glucose transporter 1</fullName>
    </submittedName>
</protein>
<dbReference type="InterPro" id="IPR036259">
    <property type="entry name" value="MFS_trans_sf"/>
</dbReference>
<evidence type="ECO:0000256" key="6">
    <source>
        <dbReference type="ARBA" id="ARBA00023136"/>
    </source>
</evidence>
<dbReference type="InterPro" id="IPR000620">
    <property type="entry name" value="EamA_dom"/>
</dbReference>
<feature type="transmembrane region" description="Helical" evidence="7">
    <location>
        <begin position="442"/>
        <end position="465"/>
    </location>
</feature>
<gene>
    <name evidence="9" type="primary">VvCHDp000865_0</name>
    <name evidence="9" type="ORF">CK203_026336</name>
</gene>
<feature type="transmembrane region" description="Helical" evidence="7">
    <location>
        <begin position="912"/>
        <end position="934"/>
    </location>
</feature>
<feature type="domain" description="Major facilitator superfamily (MFS) profile" evidence="8">
    <location>
        <begin position="70"/>
        <end position="667"/>
    </location>
</feature>
<proteinExistence type="inferred from homology"/>
<dbReference type="PANTHER" id="PTHR23503:SF103">
    <property type="entry name" value="PLASTIDIC GLUCOSE TRANSPORTER 1-RELATED"/>
    <property type="match status" value="1"/>
</dbReference>
<dbReference type="SUPFAM" id="SSF103481">
    <property type="entry name" value="Multidrug resistance efflux transporter EmrE"/>
    <property type="match status" value="1"/>
</dbReference>
<keyword evidence="9" id="KW-0762">Sugar transport</keyword>
<feature type="transmembrane region" description="Helical" evidence="7">
    <location>
        <begin position="333"/>
        <end position="353"/>
    </location>
</feature>
<dbReference type="EMBL" id="QGNW01000101">
    <property type="protein sequence ID" value="RVW97440.1"/>
    <property type="molecule type" value="Genomic_DNA"/>
</dbReference>
<feature type="transmembrane region" description="Helical" evidence="7">
    <location>
        <begin position="613"/>
        <end position="633"/>
    </location>
</feature>
<evidence type="ECO:0000256" key="2">
    <source>
        <dbReference type="ARBA" id="ARBA00007635"/>
    </source>
</evidence>
<feature type="transmembrane region" description="Helical" evidence="7">
    <location>
        <begin position="477"/>
        <end position="499"/>
    </location>
</feature>
<feature type="transmembrane region" description="Helical" evidence="7">
    <location>
        <begin position="116"/>
        <end position="140"/>
    </location>
</feature>
<accession>A0A438IL46</accession>
<reference evidence="9 10" key="1">
    <citation type="journal article" date="2018" name="PLoS Genet.">
        <title>Population sequencing reveals clonal diversity and ancestral inbreeding in the grapevine cultivar Chardonnay.</title>
        <authorList>
            <person name="Roach M.J."/>
            <person name="Johnson D.L."/>
            <person name="Bohlmann J."/>
            <person name="van Vuuren H.J."/>
            <person name="Jones S.J."/>
            <person name="Pretorius I.S."/>
            <person name="Schmidt S.A."/>
            <person name="Borneman A.R."/>
        </authorList>
    </citation>
    <scope>NUCLEOTIDE SEQUENCE [LARGE SCALE GENOMIC DNA]</scope>
    <source>
        <strain evidence="10">cv. Chardonnay</strain>
        <tissue evidence="9">Leaf</tissue>
    </source>
</reference>
<dbReference type="InterPro" id="IPR020846">
    <property type="entry name" value="MFS_dom"/>
</dbReference>
<organism evidence="9 10">
    <name type="scientific">Vitis vinifera</name>
    <name type="common">Grape</name>
    <dbReference type="NCBI Taxonomy" id="29760"/>
    <lineage>
        <taxon>Eukaryota</taxon>
        <taxon>Viridiplantae</taxon>
        <taxon>Streptophyta</taxon>
        <taxon>Embryophyta</taxon>
        <taxon>Tracheophyta</taxon>
        <taxon>Spermatophyta</taxon>
        <taxon>Magnoliopsida</taxon>
        <taxon>eudicotyledons</taxon>
        <taxon>Gunneridae</taxon>
        <taxon>Pentapetalae</taxon>
        <taxon>rosids</taxon>
        <taxon>Vitales</taxon>
        <taxon>Vitaceae</taxon>
        <taxon>Viteae</taxon>
        <taxon>Vitis</taxon>
    </lineage>
</organism>
<dbReference type="InterPro" id="IPR005829">
    <property type="entry name" value="Sugar_transporter_CS"/>
</dbReference>
<keyword evidence="5 7" id="KW-1133">Transmembrane helix</keyword>
<comment type="similarity">
    <text evidence="2">Belongs to the drug/metabolite transporter (DMT) superfamily. Plant drug/metabolite exporter (P-DME) (TC 2.A.7.4) family.</text>
</comment>
<evidence type="ECO:0000313" key="10">
    <source>
        <dbReference type="Proteomes" id="UP000288805"/>
    </source>
</evidence>
<dbReference type="Proteomes" id="UP000288805">
    <property type="component" value="Unassembled WGS sequence"/>
</dbReference>
<evidence type="ECO:0000256" key="7">
    <source>
        <dbReference type="SAM" id="Phobius"/>
    </source>
</evidence>
<name>A0A438IL46_VITVI</name>
<feature type="transmembrane region" description="Helical" evidence="7">
    <location>
        <begin position="986"/>
        <end position="1008"/>
    </location>
</feature>
<dbReference type="PROSITE" id="PS50850">
    <property type="entry name" value="MFS"/>
    <property type="match status" value="1"/>
</dbReference>
<dbReference type="InterPro" id="IPR045263">
    <property type="entry name" value="GLUT"/>
</dbReference>
<dbReference type="Pfam" id="PF00892">
    <property type="entry name" value="EamA"/>
    <property type="match status" value="1"/>
</dbReference>
<evidence type="ECO:0000256" key="1">
    <source>
        <dbReference type="ARBA" id="ARBA00004141"/>
    </source>
</evidence>
<feature type="transmembrane region" description="Helical" evidence="7">
    <location>
        <begin position="808"/>
        <end position="829"/>
    </location>
</feature>
<dbReference type="Gene3D" id="1.20.1250.20">
    <property type="entry name" value="MFS general substrate transporter like domains"/>
    <property type="match status" value="3"/>
</dbReference>
<dbReference type="AlphaFoldDB" id="A0A438IL46"/>
<dbReference type="GO" id="GO:0016020">
    <property type="term" value="C:membrane"/>
    <property type="evidence" value="ECO:0007669"/>
    <property type="project" value="UniProtKB-SubCell"/>
</dbReference>
<evidence type="ECO:0000313" key="9">
    <source>
        <dbReference type="EMBL" id="RVW97440.1"/>
    </source>
</evidence>
<dbReference type="Pfam" id="PF00083">
    <property type="entry name" value="Sugar_tr"/>
    <property type="match status" value="3"/>
</dbReference>
<evidence type="ECO:0000256" key="4">
    <source>
        <dbReference type="ARBA" id="ARBA00022692"/>
    </source>
</evidence>
<feature type="transmembrane region" description="Helical" evidence="7">
    <location>
        <begin position="578"/>
        <end position="601"/>
    </location>
</feature>
<feature type="transmembrane region" description="Helical" evidence="7">
    <location>
        <begin position="549"/>
        <end position="566"/>
    </location>
</feature>
<dbReference type="SUPFAM" id="SSF103473">
    <property type="entry name" value="MFS general substrate transporter"/>
    <property type="match status" value="2"/>
</dbReference>
<evidence type="ECO:0000256" key="3">
    <source>
        <dbReference type="ARBA" id="ARBA00022448"/>
    </source>
</evidence>
<feature type="transmembrane region" description="Helical" evidence="7">
    <location>
        <begin position="770"/>
        <end position="796"/>
    </location>
</feature>
<feature type="transmembrane region" description="Helical" evidence="7">
    <location>
        <begin position="954"/>
        <end position="974"/>
    </location>
</feature>
<feature type="transmembrane region" description="Helical" evidence="7">
    <location>
        <begin position="1072"/>
        <end position="1092"/>
    </location>
</feature>
<keyword evidence="6 7" id="KW-0472">Membrane</keyword>
<feature type="transmembrane region" description="Helical" evidence="7">
    <location>
        <begin position="1014"/>
        <end position="1036"/>
    </location>
</feature>
<dbReference type="InterPro" id="IPR005828">
    <property type="entry name" value="MFS_sugar_transport-like"/>
</dbReference>
<feature type="transmembrane region" description="Helical" evidence="7">
    <location>
        <begin position="873"/>
        <end position="891"/>
    </location>
</feature>
<dbReference type="InterPro" id="IPR003663">
    <property type="entry name" value="Sugar/inositol_transpt"/>
</dbReference>
<keyword evidence="3" id="KW-0813">Transport</keyword>
<feature type="transmembrane region" description="Helical" evidence="7">
    <location>
        <begin position="365"/>
        <end position="384"/>
    </location>
</feature>
<dbReference type="GO" id="GO:0022857">
    <property type="term" value="F:transmembrane transporter activity"/>
    <property type="evidence" value="ECO:0007669"/>
    <property type="project" value="InterPro"/>
</dbReference>
<comment type="subcellular location">
    <subcellularLocation>
        <location evidence="1">Membrane</location>
        <topology evidence="1">Multi-pass membrane protein</topology>
    </subcellularLocation>
</comment>
<feature type="transmembrane region" description="Helical" evidence="7">
    <location>
        <begin position="645"/>
        <end position="664"/>
    </location>
</feature>
<feature type="transmembrane region" description="Helical" evidence="7">
    <location>
        <begin position="850"/>
        <end position="867"/>
    </location>
</feature>
<dbReference type="InterPro" id="IPR037185">
    <property type="entry name" value="EmrE-like"/>
</dbReference>
<sequence>MWAATLVHQPLYVVPKILSPQSNPKLFAYPLIKSKPKCRRFGFRSRSKKLEVSAAKEQLPELHAQKPGAKEVATEEEDGDEGFDLGWLPAFPHVLIASMSNFLFVARELGFEGNSILEGLVVSIFIGGAFIGSLSSGLLVDKFGCRRTLQIDTIPLILGALIRHHRQFGSTSKHGFVVQGTHYGHDRGKAALAVRAEGEKGRCMIEDKWNFWLVLSFACMQFSHEWSLRSVSGPRSVVGVLKLYYERLEGFLSVWLGSGQGLMSLILPISQAFTVTVVGTCSTLLRSPSIAQAHSLDEILWGRFLVGLGIGVNTVLVPIYISEVAPTKYRGSLGTLCQIGTCLGIIVSLFLGIPSEDDPHWWRTMLYIATIPGFIISLGMQFAVESPRWLCRLNEAKTIIRSLWGVSEVDRAIEEFQAVIKNDGSDLDSNWLELLEEPHSRVAFIGGTLFFLQQFAGINGVLYFSSLTFQDVGITSGALASLFVGVTNFAGALCALYLMDRQGRQRLLIGSYLGMRDGGGGDFPCTHIGSFNFIEEGVFSIPRGLKLKFTTIGKAVSMFLIVYAIISPVDEQLGHNLSILGTLMYIFSFAIGAGPVTGLIIPELSSTQTRGKIMGFSFSVHWVCNFVVGLYFLELVEKLGVAPVYASFGGVSLLSAIFAYYFIVETKGRSLEEIEMSLNRNFPSRDRVRIPSTEMASVETIDSDAPAVELIVCDASSSDSAANSVGSEEIEPLLAVSEKPKINIFSVSYSRRKPREQVTKSAEDASFTQFILWAWSGSRCSGLLCMALSSTIYCIMEALSDIFSAQSIPLFETAFTRCTVTLILSYFWLRRSGQPIFGPTHVRSLLVSRALMGYLSLLSFVYCIQRLPLSQAVVLSFTTPIMASIMARIILHEKLNIAEIGGGETDCFVDCIYFPGLACSFIGVLFIFRPILAAQGGLPKAEEANNIYVGGSDHIYAVLVGLVSSISGGISYCLTRAGAKASDQPVITVFAFGMLGSPAAAICTFAFQDFVLPSFYSFFLMVILAVLAFFAEVFLARGLQLEKTSKATNIQYIEAALSQLWGLGSSKIAPSFGRLVGCFLIFASTCCTMYFGPDKEME</sequence>
<feature type="transmembrane region" description="Helical" evidence="7">
    <location>
        <begin position="300"/>
        <end position="321"/>
    </location>
</feature>
<evidence type="ECO:0000256" key="5">
    <source>
        <dbReference type="ARBA" id="ARBA00022989"/>
    </source>
</evidence>
<dbReference type="PRINTS" id="PR00171">
    <property type="entry name" value="SUGRTRNSPORT"/>
</dbReference>
<keyword evidence="4 7" id="KW-0812">Transmembrane</keyword>
<comment type="caution">
    <text evidence="9">The sequence shown here is derived from an EMBL/GenBank/DDBJ whole genome shotgun (WGS) entry which is preliminary data.</text>
</comment>
<dbReference type="PANTHER" id="PTHR23503">
    <property type="entry name" value="SOLUTE CARRIER FAMILY 2"/>
    <property type="match status" value="1"/>
</dbReference>
<dbReference type="PROSITE" id="PS00217">
    <property type="entry name" value="SUGAR_TRANSPORT_2"/>
    <property type="match status" value="1"/>
</dbReference>
<evidence type="ECO:0000259" key="8">
    <source>
        <dbReference type="PROSITE" id="PS50850"/>
    </source>
</evidence>